<reference evidence="1" key="1">
    <citation type="submission" date="2020-12" db="EMBL/GenBank/DDBJ databases">
        <title>Taurinivorans muris gen. nov., sp. nov., fundamental and realized metabolic niche of a ubiquitous sulfidogenic bacterium in the murine intestine.</title>
        <authorList>
            <person name="Ye H."/>
            <person name="Hanson B.T."/>
            <person name="Loy A."/>
        </authorList>
    </citation>
    <scope>NUCLEOTIDE SEQUENCE</scope>
    <source>
        <strain evidence="1">LT0009</strain>
    </source>
</reference>
<dbReference type="InterPro" id="IPR010633">
    <property type="entry name" value="Phage_lambda_GpZ"/>
</dbReference>
<dbReference type="Pfam" id="PF06763">
    <property type="entry name" value="Minor_tail_Z"/>
    <property type="match status" value="1"/>
</dbReference>
<keyword evidence="2" id="KW-1185">Reference proteome</keyword>
<name>A0ABY5Y5D0_9BACT</name>
<proteinExistence type="predicted"/>
<accession>A0ABY5Y5D0</accession>
<dbReference type="RefSeq" id="WP_334316019.1">
    <property type="nucleotide sequence ID" value="NZ_CP065938.1"/>
</dbReference>
<dbReference type="Proteomes" id="UP001058120">
    <property type="component" value="Chromosome"/>
</dbReference>
<organism evidence="1 2">
    <name type="scientific">Taurinivorans muris</name>
    <dbReference type="NCBI Taxonomy" id="2787751"/>
    <lineage>
        <taxon>Bacteria</taxon>
        <taxon>Pseudomonadati</taxon>
        <taxon>Thermodesulfobacteriota</taxon>
        <taxon>Desulfovibrionia</taxon>
        <taxon>Desulfovibrionales</taxon>
        <taxon>Desulfovibrionaceae</taxon>
        <taxon>Taurinivorans</taxon>
    </lineage>
</organism>
<gene>
    <name evidence="1" type="ORF">JBF11_03620</name>
</gene>
<evidence type="ECO:0000313" key="1">
    <source>
        <dbReference type="EMBL" id="UWX06413.1"/>
    </source>
</evidence>
<sequence length="196" mass="22474">MSSYLRVEVPNAEEVVREMRRLLDAAPETINKASAKAMNRTLRLIKNEAVKIARRTYTANPRSLKKRAKITKATSKRQYACLEIKDRNGIGLINFASRPGNVLSWKGVAPKKRKKFVTNKVRRDGKRRVFNDHGSPFVAKADNKKHIFYRDGRDKLKRLYGPSLIYALFGAGKELESHADEAFSRLFKEELDKILL</sequence>
<evidence type="ECO:0000313" key="2">
    <source>
        <dbReference type="Proteomes" id="UP001058120"/>
    </source>
</evidence>
<dbReference type="EMBL" id="CP065938">
    <property type="protein sequence ID" value="UWX06413.1"/>
    <property type="molecule type" value="Genomic_DNA"/>
</dbReference>
<protein>
    <submittedName>
        <fullName evidence="1">Phage tail protein</fullName>
    </submittedName>
</protein>